<feature type="domain" description="LysM" evidence="2">
    <location>
        <begin position="229"/>
        <end position="273"/>
    </location>
</feature>
<organism evidence="3 4">
    <name type="scientific">Candidatus Thermofonsia Clade 1 bacterium</name>
    <dbReference type="NCBI Taxonomy" id="2364210"/>
    <lineage>
        <taxon>Bacteria</taxon>
        <taxon>Bacillati</taxon>
        <taxon>Chloroflexota</taxon>
        <taxon>Candidatus Thermofontia</taxon>
        <taxon>Candidatus Thermofonsia Clade 1</taxon>
    </lineage>
</organism>
<reference evidence="3 4" key="1">
    <citation type="submission" date="2017-11" db="EMBL/GenBank/DDBJ databases">
        <title>Evolution of Phototrophy in the Chloroflexi Phylum Driven by Horizontal Gene Transfer.</title>
        <authorList>
            <person name="Ward L.M."/>
            <person name="Hemp J."/>
            <person name="Shih P.M."/>
            <person name="Mcglynn S.E."/>
            <person name="Fischer W."/>
        </authorList>
    </citation>
    <scope>NUCLEOTIDE SEQUENCE [LARGE SCALE GENOMIC DNA]</scope>
    <source>
        <strain evidence="3">JP3_13</strain>
    </source>
</reference>
<feature type="region of interest" description="Disordered" evidence="1">
    <location>
        <begin position="115"/>
        <end position="146"/>
    </location>
</feature>
<dbReference type="SUPFAM" id="SSF54106">
    <property type="entry name" value="LysM domain"/>
    <property type="match status" value="2"/>
</dbReference>
<dbReference type="PANTHER" id="PTHR33734">
    <property type="entry name" value="LYSM DOMAIN-CONTAINING GPI-ANCHORED PROTEIN 2"/>
    <property type="match status" value="1"/>
</dbReference>
<sequence>MAQLRYAVGIFRAWRAAMIARALREKKLSWMILGALLFAAGCFQPAGREIEPTSVDIAILTPEPTATPLLTPSATPFITPLPTEGYIPPTDTPTPFPTQPLEPTATAFQMFPEATPTEPPLQIPTELPTETPTPLPPTPTALPTDNPCQHTVQPGEWLSKIARMYNLTNQDFLRANPWLQNNPDRLQPGDVLAVPGCAPRVSGNVPPAAQPPAPVDPSALPTPIPLTERIYTVVPGDTLGAIARKFGITVQQLRQANGILEGDFIRVGQQLKIPAPQQ</sequence>
<dbReference type="SMART" id="SM00257">
    <property type="entry name" value="LysM"/>
    <property type="match status" value="2"/>
</dbReference>
<dbReference type="InterPro" id="IPR018392">
    <property type="entry name" value="LysM"/>
</dbReference>
<evidence type="ECO:0000256" key="1">
    <source>
        <dbReference type="SAM" id="MobiDB-lite"/>
    </source>
</evidence>
<proteinExistence type="predicted"/>
<dbReference type="GO" id="GO:0008932">
    <property type="term" value="F:lytic endotransglycosylase activity"/>
    <property type="evidence" value="ECO:0007669"/>
    <property type="project" value="TreeGrafter"/>
</dbReference>
<dbReference type="PROSITE" id="PS51782">
    <property type="entry name" value="LYSM"/>
    <property type="match status" value="2"/>
</dbReference>
<dbReference type="PANTHER" id="PTHR33734:SF22">
    <property type="entry name" value="MEMBRANE-BOUND LYTIC MUREIN TRANSGLYCOSYLASE D"/>
    <property type="match status" value="1"/>
</dbReference>
<evidence type="ECO:0000313" key="3">
    <source>
        <dbReference type="EMBL" id="PJF34513.1"/>
    </source>
</evidence>
<evidence type="ECO:0000259" key="2">
    <source>
        <dbReference type="PROSITE" id="PS51782"/>
    </source>
</evidence>
<dbReference type="PRINTS" id="PR01217">
    <property type="entry name" value="PRICHEXTENSN"/>
</dbReference>
<dbReference type="InterPro" id="IPR036779">
    <property type="entry name" value="LysM_dom_sf"/>
</dbReference>
<dbReference type="AlphaFoldDB" id="A0A2M8PAD1"/>
<accession>A0A2M8PAD1</accession>
<name>A0A2M8PAD1_9CHLR</name>
<evidence type="ECO:0000313" key="4">
    <source>
        <dbReference type="Proteomes" id="UP000229681"/>
    </source>
</evidence>
<protein>
    <recommendedName>
        <fullName evidence="2">LysM domain-containing protein</fullName>
    </recommendedName>
</protein>
<feature type="domain" description="LysM" evidence="2">
    <location>
        <begin position="148"/>
        <end position="194"/>
    </location>
</feature>
<dbReference type="Proteomes" id="UP000229681">
    <property type="component" value="Unassembled WGS sequence"/>
</dbReference>
<dbReference type="Pfam" id="PF01476">
    <property type="entry name" value="LysM"/>
    <property type="match status" value="2"/>
</dbReference>
<comment type="caution">
    <text evidence="3">The sequence shown here is derived from an EMBL/GenBank/DDBJ whole genome shotgun (WGS) entry which is preliminary data.</text>
</comment>
<dbReference type="Gene3D" id="3.10.350.10">
    <property type="entry name" value="LysM domain"/>
    <property type="match status" value="2"/>
</dbReference>
<dbReference type="EMBL" id="PGTM01000358">
    <property type="protein sequence ID" value="PJF34513.1"/>
    <property type="molecule type" value="Genomic_DNA"/>
</dbReference>
<dbReference type="CDD" id="cd00118">
    <property type="entry name" value="LysM"/>
    <property type="match status" value="2"/>
</dbReference>
<feature type="compositionally biased region" description="Pro residues" evidence="1">
    <location>
        <begin position="131"/>
        <end position="140"/>
    </location>
</feature>
<gene>
    <name evidence="3" type="ORF">CUN49_15295</name>
</gene>